<dbReference type="PANTHER" id="PTHR23542:SF1">
    <property type="entry name" value="MAJOR FACILITATOR SUPERFAMILY (MFS) PROFILE DOMAIN-CONTAINING PROTEIN"/>
    <property type="match status" value="1"/>
</dbReference>
<evidence type="ECO:0000313" key="2">
    <source>
        <dbReference type="EMBL" id="MFC4912165.1"/>
    </source>
</evidence>
<proteinExistence type="predicted"/>
<feature type="transmembrane region" description="Helical" evidence="1">
    <location>
        <begin position="376"/>
        <end position="395"/>
    </location>
</feature>
<evidence type="ECO:0000313" key="3">
    <source>
        <dbReference type="Proteomes" id="UP001595872"/>
    </source>
</evidence>
<feature type="transmembrane region" description="Helical" evidence="1">
    <location>
        <begin position="344"/>
        <end position="370"/>
    </location>
</feature>
<reference evidence="3" key="1">
    <citation type="journal article" date="2019" name="Int. J. Syst. Evol. Microbiol.">
        <title>The Global Catalogue of Microorganisms (GCM) 10K type strain sequencing project: providing services to taxonomists for standard genome sequencing and annotation.</title>
        <authorList>
            <consortium name="The Broad Institute Genomics Platform"/>
            <consortium name="The Broad Institute Genome Sequencing Center for Infectious Disease"/>
            <person name="Wu L."/>
            <person name="Ma J."/>
        </authorList>
    </citation>
    <scope>NUCLEOTIDE SEQUENCE [LARGE SCALE GENOMIC DNA]</scope>
    <source>
        <strain evidence="3">KLKA75</strain>
    </source>
</reference>
<feature type="transmembrane region" description="Helical" evidence="1">
    <location>
        <begin position="17"/>
        <end position="40"/>
    </location>
</feature>
<dbReference type="InterPro" id="IPR036259">
    <property type="entry name" value="MFS_trans_sf"/>
</dbReference>
<keyword evidence="1" id="KW-0472">Membrane</keyword>
<dbReference type="RefSeq" id="WP_378261808.1">
    <property type="nucleotide sequence ID" value="NZ_JBHSIT010000011.1"/>
</dbReference>
<name>A0ABV9U9B4_9ACTN</name>
<keyword evidence="1" id="KW-1133">Transmembrane helix</keyword>
<feature type="transmembrane region" description="Helical" evidence="1">
    <location>
        <begin position="78"/>
        <end position="98"/>
    </location>
</feature>
<organism evidence="2 3">
    <name type="scientific">Actinomadura gamaensis</name>
    <dbReference type="NCBI Taxonomy" id="1763541"/>
    <lineage>
        <taxon>Bacteria</taxon>
        <taxon>Bacillati</taxon>
        <taxon>Actinomycetota</taxon>
        <taxon>Actinomycetes</taxon>
        <taxon>Streptosporangiales</taxon>
        <taxon>Thermomonosporaceae</taxon>
        <taxon>Actinomadura</taxon>
    </lineage>
</organism>
<evidence type="ECO:0000256" key="1">
    <source>
        <dbReference type="SAM" id="Phobius"/>
    </source>
</evidence>
<accession>A0ABV9U9B4</accession>
<feature type="transmembrane region" description="Helical" evidence="1">
    <location>
        <begin position="310"/>
        <end position="332"/>
    </location>
</feature>
<dbReference type="EMBL" id="JBHSIT010000011">
    <property type="protein sequence ID" value="MFC4912165.1"/>
    <property type="molecule type" value="Genomic_DNA"/>
</dbReference>
<feature type="transmembrane region" description="Helical" evidence="1">
    <location>
        <begin position="171"/>
        <end position="189"/>
    </location>
</feature>
<feature type="transmembrane region" description="Helical" evidence="1">
    <location>
        <begin position="230"/>
        <end position="251"/>
    </location>
</feature>
<feature type="transmembrane region" description="Helical" evidence="1">
    <location>
        <begin position="287"/>
        <end position="304"/>
    </location>
</feature>
<dbReference type="SUPFAM" id="SSF103473">
    <property type="entry name" value="MFS general substrate transporter"/>
    <property type="match status" value="1"/>
</dbReference>
<keyword evidence="3" id="KW-1185">Reference proteome</keyword>
<feature type="transmembrane region" description="Helical" evidence="1">
    <location>
        <begin position="257"/>
        <end position="275"/>
    </location>
</feature>
<gene>
    <name evidence="2" type="ORF">ACFPCY_33020</name>
</gene>
<keyword evidence="1" id="KW-0812">Transmembrane</keyword>
<feature type="transmembrane region" description="Helical" evidence="1">
    <location>
        <begin position="46"/>
        <end position="66"/>
    </location>
</feature>
<dbReference type="InterPro" id="IPR011701">
    <property type="entry name" value="MFS"/>
</dbReference>
<dbReference type="Gene3D" id="1.20.1250.20">
    <property type="entry name" value="MFS general substrate transporter like domains"/>
    <property type="match status" value="1"/>
</dbReference>
<dbReference type="Pfam" id="PF07690">
    <property type="entry name" value="MFS_1"/>
    <property type="match status" value="1"/>
</dbReference>
<sequence>MFASYGAVLRTPRAARVFAAALVGRLSFGTVGLSLTLTFVQATGSYARAGAMVALFGGASCLLTPWRAGLVDRYGTRAVLRPMAVLYGIGLVGLAGAAHLASGWAAGGVAIAAGATLPPLGPVMRALWAELVPDRDLLQRAYSLDTVAEQIIFTLGPLLAGLFAVTASASLGLLVSAGLVIAGTFGLTAKRNVIRRPAEAVDAVELARGDLEAAEVSGARRVFARLWPTLLAMAALGAAESGLALLIVAFAGAGGAAWTEAAMSVAGVVGGLVYGAVTWRMSPGTRLPALAVPLALALAAAGLAPDVPVLIAVVSVFGLLIAPLLTTGYLVGEAAAPPQRRTAVASWVNTAFNAGSSLGSAGVGALTALLPLPLCFALAALPVLLASGMVLAGTVRAGRRVRAQELALAAEDALAL</sequence>
<dbReference type="Proteomes" id="UP001595872">
    <property type="component" value="Unassembled WGS sequence"/>
</dbReference>
<protein>
    <submittedName>
        <fullName evidence="2">MFS transporter</fullName>
    </submittedName>
</protein>
<dbReference type="PANTHER" id="PTHR23542">
    <property type="match status" value="1"/>
</dbReference>
<comment type="caution">
    <text evidence="2">The sequence shown here is derived from an EMBL/GenBank/DDBJ whole genome shotgun (WGS) entry which is preliminary data.</text>
</comment>